<feature type="compositionally biased region" description="Basic and acidic residues" evidence="1">
    <location>
        <begin position="9"/>
        <end position="20"/>
    </location>
</feature>
<proteinExistence type="predicted"/>
<name>A0ABR2FVQ7_9ROSI</name>
<reference evidence="2 3" key="1">
    <citation type="journal article" date="2024" name="G3 (Bethesda)">
        <title>Genome assembly of Hibiscus sabdariffa L. provides insights into metabolisms of medicinal natural products.</title>
        <authorList>
            <person name="Kim T."/>
        </authorList>
    </citation>
    <scope>NUCLEOTIDE SEQUENCE [LARGE SCALE GENOMIC DNA]</scope>
    <source>
        <strain evidence="2">TK-2024</strain>
        <tissue evidence="2">Old leaves</tissue>
    </source>
</reference>
<dbReference type="EMBL" id="JBBPBM010000004">
    <property type="protein sequence ID" value="KAK8588302.1"/>
    <property type="molecule type" value="Genomic_DNA"/>
</dbReference>
<gene>
    <name evidence="2" type="ORF">V6N12_022752</name>
</gene>
<dbReference type="Proteomes" id="UP001472677">
    <property type="component" value="Unassembled WGS sequence"/>
</dbReference>
<sequence>MELMSVRIPAREREHKEAHSRNQAHQASTSGYNLDGSEDPARSPARNDTTMYARLVFGMSWESHSSSVSFETLVGVLTIHRRPCQQVSRFC</sequence>
<feature type="compositionally biased region" description="Polar residues" evidence="1">
    <location>
        <begin position="21"/>
        <end position="32"/>
    </location>
</feature>
<accession>A0ABR2FVQ7</accession>
<protein>
    <submittedName>
        <fullName evidence="2">Uncharacterized protein</fullName>
    </submittedName>
</protein>
<evidence type="ECO:0000313" key="2">
    <source>
        <dbReference type="EMBL" id="KAK8588302.1"/>
    </source>
</evidence>
<evidence type="ECO:0000313" key="3">
    <source>
        <dbReference type="Proteomes" id="UP001472677"/>
    </source>
</evidence>
<keyword evidence="3" id="KW-1185">Reference proteome</keyword>
<evidence type="ECO:0000256" key="1">
    <source>
        <dbReference type="SAM" id="MobiDB-lite"/>
    </source>
</evidence>
<comment type="caution">
    <text evidence="2">The sequence shown here is derived from an EMBL/GenBank/DDBJ whole genome shotgun (WGS) entry which is preliminary data.</text>
</comment>
<organism evidence="2 3">
    <name type="scientific">Hibiscus sabdariffa</name>
    <name type="common">roselle</name>
    <dbReference type="NCBI Taxonomy" id="183260"/>
    <lineage>
        <taxon>Eukaryota</taxon>
        <taxon>Viridiplantae</taxon>
        <taxon>Streptophyta</taxon>
        <taxon>Embryophyta</taxon>
        <taxon>Tracheophyta</taxon>
        <taxon>Spermatophyta</taxon>
        <taxon>Magnoliopsida</taxon>
        <taxon>eudicotyledons</taxon>
        <taxon>Gunneridae</taxon>
        <taxon>Pentapetalae</taxon>
        <taxon>rosids</taxon>
        <taxon>malvids</taxon>
        <taxon>Malvales</taxon>
        <taxon>Malvaceae</taxon>
        <taxon>Malvoideae</taxon>
        <taxon>Hibiscus</taxon>
    </lineage>
</organism>
<feature type="region of interest" description="Disordered" evidence="1">
    <location>
        <begin position="1"/>
        <end position="47"/>
    </location>
</feature>